<name>A0A9P6XKL6_RHIOR</name>
<feature type="compositionally biased region" description="Polar residues" evidence="1">
    <location>
        <begin position="135"/>
        <end position="145"/>
    </location>
</feature>
<sequence>MFHSSSFRHEQYLIRSGSGSKHTLHKKLPSLDSKISAVDTDSECSSSSSSPTYSTVSSPTLATSFSTTTSTLNTSQPKKTPHPRRKKRTQTTSQRPPDLVYSCPRPLAFPFHNDDHFLPIAEADPRDVARVAPQVNRSHSIQSKDSLNRDSESSFSRHSSILSSIQQGTVRSIRSLFSLQSLSQLTTATTATQGSVENTTKYQPLERLEIKQGTVQSLRDFFTRGQQPEDKKSDSVLSCPLPPPETDPANHRKSLYSRASEFASRALWGTPTTEPTSSALESQPEAPEPRKSLASEIKKFSVRVISSWMPIKSNESYTKVQDQDEQPSKVGKLWNSFKSFMTGKKSSRVGPISI</sequence>
<evidence type="ECO:0000256" key="1">
    <source>
        <dbReference type="SAM" id="MobiDB-lite"/>
    </source>
</evidence>
<feature type="region of interest" description="Disordered" evidence="1">
    <location>
        <begin position="224"/>
        <end position="251"/>
    </location>
</feature>
<accession>A0A9P6XKL6</accession>
<organism evidence="2 3">
    <name type="scientific">Rhizopus oryzae</name>
    <name type="common">Mucormycosis agent</name>
    <name type="synonym">Rhizopus arrhizus var. delemar</name>
    <dbReference type="NCBI Taxonomy" id="64495"/>
    <lineage>
        <taxon>Eukaryota</taxon>
        <taxon>Fungi</taxon>
        <taxon>Fungi incertae sedis</taxon>
        <taxon>Mucoromycota</taxon>
        <taxon>Mucoromycotina</taxon>
        <taxon>Mucoromycetes</taxon>
        <taxon>Mucorales</taxon>
        <taxon>Mucorineae</taxon>
        <taxon>Rhizopodaceae</taxon>
        <taxon>Rhizopus</taxon>
    </lineage>
</organism>
<comment type="caution">
    <text evidence="2">The sequence shown here is derived from an EMBL/GenBank/DDBJ whole genome shotgun (WGS) entry which is preliminary data.</text>
</comment>
<evidence type="ECO:0000313" key="2">
    <source>
        <dbReference type="EMBL" id="KAG1316015.1"/>
    </source>
</evidence>
<feature type="region of interest" description="Disordered" evidence="1">
    <location>
        <begin position="132"/>
        <end position="153"/>
    </location>
</feature>
<proteinExistence type="predicted"/>
<gene>
    <name evidence="2" type="ORF">G6F64_000181</name>
</gene>
<protein>
    <submittedName>
        <fullName evidence="2">Uncharacterized protein</fullName>
    </submittedName>
</protein>
<feature type="compositionally biased region" description="Basic residues" evidence="1">
    <location>
        <begin position="79"/>
        <end position="89"/>
    </location>
</feature>
<evidence type="ECO:0000313" key="3">
    <source>
        <dbReference type="Proteomes" id="UP000716291"/>
    </source>
</evidence>
<feature type="region of interest" description="Disordered" evidence="1">
    <location>
        <begin position="266"/>
        <end position="293"/>
    </location>
</feature>
<feature type="compositionally biased region" description="Polar residues" evidence="1">
    <location>
        <begin position="270"/>
        <end position="281"/>
    </location>
</feature>
<feature type="region of interest" description="Disordered" evidence="1">
    <location>
        <begin position="35"/>
        <end position="100"/>
    </location>
</feature>
<reference evidence="2" key="1">
    <citation type="journal article" date="2020" name="Microb. Genom.">
        <title>Genetic diversity of clinical and environmental Mucorales isolates obtained from an investigation of mucormycosis cases among solid organ transplant recipients.</title>
        <authorList>
            <person name="Nguyen M.H."/>
            <person name="Kaul D."/>
            <person name="Muto C."/>
            <person name="Cheng S.J."/>
            <person name="Richter R.A."/>
            <person name="Bruno V.M."/>
            <person name="Liu G."/>
            <person name="Beyhan S."/>
            <person name="Sundermann A.J."/>
            <person name="Mounaud S."/>
            <person name="Pasculle A.W."/>
            <person name="Nierman W.C."/>
            <person name="Driscoll E."/>
            <person name="Cumbie R."/>
            <person name="Clancy C.J."/>
            <person name="Dupont C.L."/>
        </authorList>
    </citation>
    <scope>NUCLEOTIDE SEQUENCE</scope>
    <source>
        <strain evidence="2">GL11</strain>
    </source>
</reference>
<dbReference type="AlphaFoldDB" id="A0A9P6XKL6"/>
<dbReference type="OrthoDB" id="2393255at2759"/>
<dbReference type="Proteomes" id="UP000716291">
    <property type="component" value="Unassembled WGS sequence"/>
</dbReference>
<feature type="compositionally biased region" description="Low complexity" evidence="1">
    <location>
        <begin position="36"/>
        <end position="78"/>
    </location>
</feature>
<dbReference type="EMBL" id="JAANQT010000011">
    <property type="protein sequence ID" value="KAG1316015.1"/>
    <property type="molecule type" value="Genomic_DNA"/>
</dbReference>
<keyword evidence="3" id="KW-1185">Reference proteome</keyword>